<dbReference type="AlphaFoldDB" id="A0A067RAF9"/>
<dbReference type="InterPro" id="IPR043535">
    <property type="entry name" value="TEDC1"/>
</dbReference>
<reference evidence="2 3" key="1">
    <citation type="journal article" date="2014" name="Nat. Commun.">
        <title>Molecular traces of alternative social organization in a termite genome.</title>
        <authorList>
            <person name="Terrapon N."/>
            <person name="Li C."/>
            <person name="Robertson H.M."/>
            <person name="Ji L."/>
            <person name="Meng X."/>
            <person name="Booth W."/>
            <person name="Chen Z."/>
            <person name="Childers C.P."/>
            <person name="Glastad K.M."/>
            <person name="Gokhale K."/>
            <person name="Gowin J."/>
            <person name="Gronenberg W."/>
            <person name="Hermansen R.A."/>
            <person name="Hu H."/>
            <person name="Hunt B.G."/>
            <person name="Huylmans A.K."/>
            <person name="Khalil S.M."/>
            <person name="Mitchell R.D."/>
            <person name="Munoz-Torres M.C."/>
            <person name="Mustard J.A."/>
            <person name="Pan H."/>
            <person name="Reese J.T."/>
            <person name="Scharf M.E."/>
            <person name="Sun F."/>
            <person name="Vogel H."/>
            <person name="Xiao J."/>
            <person name="Yang W."/>
            <person name="Yang Z."/>
            <person name="Yang Z."/>
            <person name="Zhou J."/>
            <person name="Zhu J."/>
            <person name="Brent C.S."/>
            <person name="Elsik C.G."/>
            <person name="Goodisman M.A."/>
            <person name="Liberles D.A."/>
            <person name="Roe R.M."/>
            <person name="Vargo E.L."/>
            <person name="Vilcinskas A."/>
            <person name="Wang J."/>
            <person name="Bornberg-Bauer E."/>
            <person name="Korb J."/>
            <person name="Zhang G."/>
            <person name="Liebig J."/>
        </authorList>
    </citation>
    <scope>NUCLEOTIDE SEQUENCE [LARGE SCALE GENOMIC DNA]</scope>
    <source>
        <tissue evidence="2">Whole organism</tissue>
    </source>
</reference>
<dbReference type="InterPro" id="IPR027996">
    <property type="entry name" value="TEDC1_dom"/>
</dbReference>
<protein>
    <recommendedName>
        <fullName evidence="1">Tubulin epsilon and delta complex protein 1 domain-containing protein</fullName>
    </recommendedName>
</protein>
<dbReference type="Pfam" id="PF14970">
    <property type="entry name" value="TEDC1"/>
    <property type="match status" value="1"/>
</dbReference>
<organism evidence="2 3">
    <name type="scientific">Zootermopsis nevadensis</name>
    <name type="common">Dampwood termite</name>
    <dbReference type="NCBI Taxonomy" id="136037"/>
    <lineage>
        <taxon>Eukaryota</taxon>
        <taxon>Metazoa</taxon>
        <taxon>Ecdysozoa</taxon>
        <taxon>Arthropoda</taxon>
        <taxon>Hexapoda</taxon>
        <taxon>Insecta</taxon>
        <taxon>Pterygota</taxon>
        <taxon>Neoptera</taxon>
        <taxon>Polyneoptera</taxon>
        <taxon>Dictyoptera</taxon>
        <taxon>Blattodea</taxon>
        <taxon>Blattoidea</taxon>
        <taxon>Termitoidae</taxon>
        <taxon>Termopsidae</taxon>
        <taxon>Zootermopsis</taxon>
    </lineage>
</organism>
<dbReference type="PANTHER" id="PTHR35076:SF1">
    <property type="entry name" value="TUBULIN EPSILON AND DELTA COMPLEX PROTEIN 1"/>
    <property type="match status" value="1"/>
</dbReference>
<evidence type="ECO:0000313" key="2">
    <source>
        <dbReference type="EMBL" id="KDR16664.1"/>
    </source>
</evidence>
<dbReference type="OMA" id="RHVFFDW"/>
<keyword evidence="3" id="KW-1185">Reference proteome</keyword>
<dbReference type="PANTHER" id="PTHR35076">
    <property type="entry name" value="TUBULIN EPSILON AND DELTA COMPLEX PROTEIN 1"/>
    <property type="match status" value="1"/>
</dbReference>
<accession>A0A067RAF9</accession>
<dbReference type="InParanoid" id="A0A067RAF9"/>
<evidence type="ECO:0000259" key="1">
    <source>
        <dbReference type="Pfam" id="PF14970"/>
    </source>
</evidence>
<sequence>MSDIKSVIALLCKHVKLSFNVNVKPEHFRLSKFNKTEDSCVCQMWGILYKMCNEVYPHLCDDDVVSFVKLSFAMMKYNSIEFYCLPPDMSSGSRELLLAMGWLMLISDVLEVSTNRKLRESPMSMEFDVKVNQETKSVPLQPVFKAGSLESTLNSILWAAGKIRHNVNAIAETNQARVTFANRVHESTVNSSGLPHLSVIETKLVRYPELLPEYLNSVNDNILLIDTHRQWLKKCSVFWEWMVRT</sequence>
<proteinExistence type="predicted"/>
<evidence type="ECO:0000313" key="3">
    <source>
        <dbReference type="Proteomes" id="UP000027135"/>
    </source>
</evidence>
<dbReference type="Proteomes" id="UP000027135">
    <property type="component" value="Unassembled WGS sequence"/>
</dbReference>
<name>A0A067RAF9_ZOONE</name>
<dbReference type="EMBL" id="KK852780">
    <property type="protein sequence ID" value="KDR16664.1"/>
    <property type="molecule type" value="Genomic_DNA"/>
</dbReference>
<feature type="domain" description="Tubulin epsilon and delta complex protein 1" evidence="1">
    <location>
        <begin position="77"/>
        <end position="242"/>
    </location>
</feature>
<dbReference type="eggNOG" id="ENOG502RXA4">
    <property type="taxonomic scope" value="Eukaryota"/>
</dbReference>
<gene>
    <name evidence="2" type="ORF">L798_08937</name>
</gene>